<accession>A0A0D2P323</accession>
<keyword evidence="2" id="KW-1185">Reference proteome</keyword>
<protein>
    <submittedName>
        <fullName evidence="1">Uncharacterized protein</fullName>
    </submittedName>
</protein>
<reference evidence="2" key="1">
    <citation type="submission" date="2014-04" db="EMBL/GenBank/DDBJ databases">
        <title>Evolutionary Origins and Diversification of the Mycorrhizal Mutualists.</title>
        <authorList>
            <consortium name="DOE Joint Genome Institute"/>
            <consortium name="Mycorrhizal Genomics Consortium"/>
            <person name="Kohler A."/>
            <person name="Kuo A."/>
            <person name="Nagy L.G."/>
            <person name="Floudas D."/>
            <person name="Copeland A."/>
            <person name="Barry K.W."/>
            <person name="Cichocki N."/>
            <person name="Veneault-Fourrey C."/>
            <person name="LaButti K."/>
            <person name="Lindquist E.A."/>
            <person name="Lipzen A."/>
            <person name="Lundell T."/>
            <person name="Morin E."/>
            <person name="Murat C."/>
            <person name="Riley R."/>
            <person name="Ohm R."/>
            <person name="Sun H."/>
            <person name="Tunlid A."/>
            <person name="Henrissat B."/>
            <person name="Grigoriev I.V."/>
            <person name="Hibbett D.S."/>
            <person name="Martin F."/>
        </authorList>
    </citation>
    <scope>NUCLEOTIDE SEQUENCE [LARGE SCALE GENOMIC DNA]</scope>
    <source>
        <strain evidence="2">FD-334 SS-4</strain>
    </source>
</reference>
<name>A0A0D2P323_HYPSF</name>
<dbReference type="Proteomes" id="UP000054270">
    <property type="component" value="Unassembled WGS sequence"/>
</dbReference>
<organism evidence="1 2">
    <name type="scientific">Hypholoma sublateritium (strain FD-334 SS-4)</name>
    <dbReference type="NCBI Taxonomy" id="945553"/>
    <lineage>
        <taxon>Eukaryota</taxon>
        <taxon>Fungi</taxon>
        <taxon>Dikarya</taxon>
        <taxon>Basidiomycota</taxon>
        <taxon>Agaricomycotina</taxon>
        <taxon>Agaricomycetes</taxon>
        <taxon>Agaricomycetidae</taxon>
        <taxon>Agaricales</taxon>
        <taxon>Agaricineae</taxon>
        <taxon>Strophariaceae</taxon>
        <taxon>Hypholoma</taxon>
    </lineage>
</organism>
<gene>
    <name evidence="1" type="ORF">HYPSUDRAFT_601839</name>
</gene>
<evidence type="ECO:0000313" key="1">
    <source>
        <dbReference type="EMBL" id="KJA23096.1"/>
    </source>
</evidence>
<proteinExistence type="predicted"/>
<sequence>MSPGTWYSTEGLSRKLTIKNELVYGNRHVRLRLHDPGSRDWLHQNGYIIHDVSYHLSFGNPTPELTIPSPNYPWNMCLKIRLHTSYCILAGHRSQEASIFFCVTHDSRYLGPSQGEK</sequence>
<evidence type="ECO:0000313" key="2">
    <source>
        <dbReference type="Proteomes" id="UP000054270"/>
    </source>
</evidence>
<dbReference type="EMBL" id="KN817545">
    <property type="protein sequence ID" value="KJA23096.1"/>
    <property type="molecule type" value="Genomic_DNA"/>
</dbReference>
<dbReference type="AlphaFoldDB" id="A0A0D2P323"/>